<evidence type="ECO:0000256" key="6">
    <source>
        <dbReference type="ARBA" id="ARBA00023136"/>
    </source>
</evidence>
<evidence type="ECO:0000259" key="8">
    <source>
        <dbReference type="PROSITE" id="PS50850"/>
    </source>
</evidence>
<dbReference type="EMBL" id="JAKNDN010000027">
    <property type="protein sequence ID" value="MCG4960920.1"/>
    <property type="molecule type" value="Genomic_DNA"/>
</dbReference>
<evidence type="ECO:0000313" key="9">
    <source>
        <dbReference type="EMBL" id="MCG4960920.1"/>
    </source>
</evidence>
<dbReference type="EMBL" id="QRYW01000018">
    <property type="protein sequence ID" value="RGV26378.1"/>
    <property type="molecule type" value="Genomic_DNA"/>
</dbReference>
<feature type="transmembrane region" description="Helical" evidence="7">
    <location>
        <begin position="231"/>
        <end position="249"/>
    </location>
</feature>
<dbReference type="GO" id="GO:0005886">
    <property type="term" value="C:plasma membrane"/>
    <property type="evidence" value="ECO:0007669"/>
    <property type="project" value="UniProtKB-SubCell"/>
</dbReference>
<accession>A0A3D4Z9W7</accession>
<dbReference type="Proteomes" id="UP000284434">
    <property type="component" value="Unassembled WGS sequence"/>
</dbReference>
<keyword evidence="6 7" id="KW-0472">Membrane</keyword>
<evidence type="ECO:0000256" key="5">
    <source>
        <dbReference type="ARBA" id="ARBA00022989"/>
    </source>
</evidence>
<gene>
    <name evidence="10" type="ORF">DWW24_09510</name>
    <name evidence="11" type="ORF">DXA53_02945</name>
    <name evidence="9" type="ORF">L0P03_13850</name>
</gene>
<dbReference type="PRINTS" id="PR01036">
    <property type="entry name" value="TCRTETB"/>
</dbReference>
<proteinExistence type="predicted"/>
<comment type="subcellular location">
    <subcellularLocation>
        <location evidence="1">Cell membrane</location>
        <topology evidence="1">Multi-pass membrane protein</topology>
    </subcellularLocation>
</comment>
<evidence type="ECO:0000313" key="12">
    <source>
        <dbReference type="Proteomes" id="UP000283426"/>
    </source>
</evidence>
<dbReference type="PANTHER" id="PTHR42718">
    <property type="entry name" value="MAJOR FACILITATOR SUPERFAMILY MULTIDRUG TRANSPORTER MFSC"/>
    <property type="match status" value="1"/>
</dbReference>
<feature type="transmembrane region" description="Helical" evidence="7">
    <location>
        <begin position="335"/>
        <end position="357"/>
    </location>
</feature>
<dbReference type="SUPFAM" id="SSF103473">
    <property type="entry name" value="MFS general substrate transporter"/>
    <property type="match status" value="1"/>
</dbReference>
<feature type="transmembrane region" description="Helical" evidence="7">
    <location>
        <begin position="301"/>
        <end position="323"/>
    </location>
</feature>
<feature type="transmembrane region" description="Helical" evidence="7">
    <location>
        <begin position="203"/>
        <end position="225"/>
    </location>
</feature>
<dbReference type="InterPro" id="IPR036259">
    <property type="entry name" value="MFS_trans_sf"/>
</dbReference>
<dbReference type="InterPro" id="IPR020846">
    <property type="entry name" value="MFS_dom"/>
</dbReference>
<feature type="transmembrane region" description="Helical" evidence="7">
    <location>
        <begin position="173"/>
        <end position="191"/>
    </location>
</feature>
<dbReference type="RefSeq" id="WP_013612735.1">
    <property type="nucleotide sequence ID" value="NZ_BAABYK010000001.1"/>
</dbReference>
<feature type="transmembrane region" description="Helical" evidence="7">
    <location>
        <begin position="363"/>
        <end position="385"/>
    </location>
</feature>
<keyword evidence="3" id="KW-1003">Cell membrane</keyword>
<sequence length="452" mass="48486">MGEIQQDGLPLPRRNWAMAVIALGMTMAVLDGAIANVALPTIAGDLHVNPSSSIWVVNAFQLAMTISLLAFSSLGDLWGYKRVYVLGLSMFTVTSLICALSDSFITLVIARGLQGFSAAAITSVNTALLRVIFPARFLARGMGINGLIIAVAAAAGPTVAAGILAIADWPWLFAINVPIGLVAFVLSLKFLPRNPVKVEGQRFDVTSAVMNALTFGLLICVIDGFAHDIHWYILIPGFVIMLIIGWFFIKRQKMQTYPLLPVDLLRNKIFSLSLLTSVFSFIAQMLALVSIPFFFQRVLHLSEVATGLLLTPWPLATMITAPLAGRLMDRYNAGLLGGIGLMIFGTALLLLAMMPAHPSHIDIIWRMFLGGIGFGLFITPNNSTIIASAPRERSGGASGMLGMARLLGQTVGAAFVAVLFAMFPGHGMRYALIFGAVIAVVSAVISSLRLRK</sequence>
<dbReference type="FunFam" id="1.20.1720.10:FF:000011">
    <property type="entry name" value="Transporter, major facilitator family"/>
    <property type="match status" value="1"/>
</dbReference>
<dbReference type="OMA" id="QAFSYTF"/>
<dbReference type="GeneID" id="61275788"/>
<dbReference type="Gene3D" id="1.20.1720.10">
    <property type="entry name" value="Multidrug resistance protein D"/>
    <property type="match status" value="1"/>
</dbReference>
<dbReference type="Proteomes" id="UP000283426">
    <property type="component" value="Unassembled WGS sequence"/>
</dbReference>
<dbReference type="InterPro" id="IPR011701">
    <property type="entry name" value="MFS"/>
</dbReference>
<evidence type="ECO:0000256" key="2">
    <source>
        <dbReference type="ARBA" id="ARBA00022448"/>
    </source>
</evidence>
<evidence type="ECO:0000256" key="3">
    <source>
        <dbReference type="ARBA" id="ARBA00022475"/>
    </source>
</evidence>
<protein>
    <submittedName>
        <fullName evidence="10">MFS transporter</fullName>
    </submittedName>
</protein>
<evidence type="ECO:0000313" key="13">
    <source>
        <dbReference type="Proteomes" id="UP000284434"/>
    </source>
</evidence>
<evidence type="ECO:0000313" key="10">
    <source>
        <dbReference type="EMBL" id="RGV26378.1"/>
    </source>
</evidence>
<keyword evidence="5 7" id="KW-1133">Transmembrane helix</keyword>
<evidence type="ECO:0000256" key="1">
    <source>
        <dbReference type="ARBA" id="ARBA00004651"/>
    </source>
</evidence>
<evidence type="ECO:0000256" key="4">
    <source>
        <dbReference type="ARBA" id="ARBA00022692"/>
    </source>
</evidence>
<evidence type="ECO:0000313" key="11">
    <source>
        <dbReference type="EMBL" id="RGY09256.1"/>
    </source>
</evidence>
<keyword evidence="4 7" id="KW-0812">Transmembrane</keyword>
<organism evidence="10 12">
    <name type="scientific">Odoribacter splanchnicus</name>
    <dbReference type="NCBI Taxonomy" id="28118"/>
    <lineage>
        <taxon>Bacteria</taxon>
        <taxon>Pseudomonadati</taxon>
        <taxon>Bacteroidota</taxon>
        <taxon>Bacteroidia</taxon>
        <taxon>Bacteroidales</taxon>
        <taxon>Odoribacteraceae</taxon>
        <taxon>Odoribacter</taxon>
    </lineage>
</organism>
<feature type="transmembrane region" description="Helical" evidence="7">
    <location>
        <begin position="269"/>
        <end position="295"/>
    </location>
</feature>
<dbReference type="EMBL" id="QSCO01000003">
    <property type="protein sequence ID" value="RGY09256.1"/>
    <property type="molecule type" value="Genomic_DNA"/>
</dbReference>
<comment type="caution">
    <text evidence="10">The sequence shown here is derived from an EMBL/GenBank/DDBJ whole genome shotgun (WGS) entry which is preliminary data.</text>
</comment>
<feature type="domain" description="Major facilitator superfamily (MFS) profile" evidence="8">
    <location>
        <begin position="17"/>
        <end position="452"/>
    </location>
</feature>
<keyword evidence="2" id="KW-0813">Transport</keyword>
<dbReference type="Gene3D" id="1.20.1250.20">
    <property type="entry name" value="MFS general substrate transporter like domains"/>
    <property type="match status" value="1"/>
</dbReference>
<dbReference type="PANTHER" id="PTHR42718:SF46">
    <property type="entry name" value="BLR6921 PROTEIN"/>
    <property type="match status" value="1"/>
</dbReference>
<feature type="transmembrane region" description="Helical" evidence="7">
    <location>
        <begin position="115"/>
        <end position="133"/>
    </location>
</feature>
<feature type="transmembrane region" description="Helical" evidence="7">
    <location>
        <begin position="406"/>
        <end position="424"/>
    </location>
</feature>
<feature type="transmembrane region" description="Helical" evidence="7">
    <location>
        <begin position="54"/>
        <end position="71"/>
    </location>
</feature>
<feature type="transmembrane region" description="Helical" evidence="7">
    <location>
        <begin position="145"/>
        <end position="167"/>
    </location>
</feature>
<reference evidence="9" key="2">
    <citation type="submission" date="2022-01" db="EMBL/GenBank/DDBJ databases">
        <title>Collection of gut derived symbiotic bacterial strains cultured from healthy donors.</title>
        <authorList>
            <person name="Lin H."/>
            <person name="Kohout C."/>
            <person name="Waligurski E."/>
            <person name="Pamer E.G."/>
        </authorList>
    </citation>
    <scope>NUCLEOTIDE SEQUENCE</scope>
    <source>
        <strain evidence="9">DFI.1.149</strain>
    </source>
</reference>
<dbReference type="FunFam" id="1.20.1250.20:FF:000168">
    <property type="entry name" value="Transporter, major facilitator family"/>
    <property type="match status" value="1"/>
</dbReference>
<dbReference type="Pfam" id="PF07690">
    <property type="entry name" value="MFS_1"/>
    <property type="match status" value="1"/>
</dbReference>
<feature type="transmembrane region" description="Helical" evidence="7">
    <location>
        <begin position="83"/>
        <end position="109"/>
    </location>
</feature>
<reference evidence="12 13" key="1">
    <citation type="submission" date="2018-08" db="EMBL/GenBank/DDBJ databases">
        <title>A genome reference for cultivated species of the human gut microbiota.</title>
        <authorList>
            <person name="Zou Y."/>
            <person name="Xue W."/>
            <person name="Luo G."/>
        </authorList>
    </citation>
    <scope>NUCLEOTIDE SEQUENCE [LARGE SCALE GENOMIC DNA]</scope>
    <source>
        <strain evidence="10 12">AF14-6AC</strain>
        <strain evidence="11 13">OF03-11</strain>
    </source>
</reference>
<dbReference type="AlphaFoldDB" id="A0A3D4Z9W7"/>
<dbReference type="PROSITE" id="PS50850">
    <property type="entry name" value="MFS"/>
    <property type="match status" value="1"/>
</dbReference>
<evidence type="ECO:0000256" key="7">
    <source>
        <dbReference type="SAM" id="Phobius"/>
    </source>
</evidence>
<name>A0A3D4Z9W7_9BACT</name>
<dbReference type="CDD" id="cd17321">
    <property type="entry name" value="MFS_MMR_MDR_like"/>
    <property type="match status" value="1"/>
</dbReference>
<feature type="transmembrane region" description="Helical" evidence="7">
    <location>
        <begin position="16"/>
        <end position="42"/>
    </location>
</feature>
<feature type="transmembrane region" description="Helical" evidence="7">
    <location>
        <begin position="430"/>
        <end position="450"/>
    </location>
</feature>
<dbReference type="Proteomes" id="UP001199750">
    <property type="component" value="Unassembled WGS sequence"/>
</dbReference>
<dbReference type="GO" id="GO:0022857">
    <property type="term" value="F:transmembrane transporter activity"/>
    <property type="evidence" value="ECO:0007669"/>
    <property type="project" value="InterPro"/>
</dbReference>